<dbReference type="AlphaFoldDB" id="A0AAW1V919"/>
<comment type="caution">
    <text evidence="1">The sequence shown here is derived from an EMBL/GenBank/DDBJ whole genome shotgun (WGS) entry which is preliminary data.</text>
</comment>
<proteinExistence type="predicted"/>
<evidence type="ECO:0000313" key="1">
    <source>
        <dbReference type="EMBL" id="KAK9889207.1"/>
    </source>
</evidence>
<organism evidence="1 2">
    <name type="scientific">Henosepilachna vigintioctopunctata</name>
    <dbReference type="NCBI Taxonomy" id="420089"/>
    <lineage>
        <taxon>Eukaryota</taxon>
        <taxon>Metazoa</taxon>
        <taxon>Ecdysozoa</taxon>
        <taxon>Arthropoda</taxon>
        <taxon>Hexapoda</taxon>
        <taxon>Insecta</taxon>
        <taxon>Pterygota</taxon>
        <taxon>Neoptera</taxon>
        <taxon>Endopterygota</taxon>
        <taxon>Coleoptera</taxon>
        <taxon>Polyphaga</taxon>
        <taxon>Cucujiformia</taxon>
        <taxon>Coccinelloidea</taxon>
        <taxon>Coccinellidae</taxon>
        <taxon>Epilachninae</taxon>
        <taxon>Epilachnini</taxon>
        <taxon>Henosepilachna</taxon>
    </lineage>
</organism>
<gene>
    <name evidence="1" type="ORF">WA026_004486</name>
</gene>
<sequence length="102" mass="11816">MKLRIKPGHKLLMILQVDHFKYLGVIQSSGLNRITNEQRITKLQGAYKLTWSYYNKKCISKVAKLRHYNTTGLPEAIYASETMVIGAHSRIREIKQTRPKNS</sequence>
<name>A0AAW1V919_9CUCU</name>
<reference evidence="1 2" key="1">
    <citation type="submission" date="2023-03" db="EMBL/GenBank/DDBJ databases">
        <title>Genome insight into feeding habits of ladybird beetles.</title>
        <authorList>
            <person name="Li H.-S."/>
            <person name="Huang Y.-H."/>
            <person name="Pang H."/>
        </authorList>
    </citation>
    <scope>NUCLEOTIDE SEQUENCE [LARGE SCALE GENOMIC DNA]</scope>
    <source>
        <strain evidence="1">SYSU_2023b</strain>
        <tissue evidence="1">Whole body</tissue>
    </source>
</reference>
<dbReference type="EMBL" id="JARQZJ010000122">
    <property type="protein sequence ID" value="KAK9889207.1"/>
    <property type="molecule type" value="Genomic_DNA"/>
</dbReference>
<accession>A0AAW1V919</accession>
<evidence type="ECO:0000313" key="2">
    <source>
        <dbReference type="Proteomes" id="UP001431783"/>
    </source>
</evidence>
<protein>
    <submittedName>
        <fullName evidence="1">Uncharacterized protein</fullName>
    </submittedName>
</protein>
<keyword evidence="2" id="KW-1185">Reference proteome</keyword>
<dbReference type="Proteomes" id="UP001431783">
    <property type="component" value="Unassembled WGS sequence"/>
</dbReference>